<dbReference type="STRING" id="3880.A0A072UGK7"/>
<evidence type="ECO:0000313" key="11">
    <source>
        <dbReference type="EMBL" id="KEH28817.1"/>
    </source>
</evidence>
<feature type="transmembrane region" description="Helical" evidence="8">
    <location>
        <begin position="80"/>
        <end position="99"/>
    </location>
</feature>
<reference evidence="13" key="3">
    <citation type="submission" date="2015-04" db="UniProtKB">
        <authorList>
            <consortium name="EnsemblPlants"/>
        </authorList>
    </citation>
    <scope>IDENTIFICATION</scope>
    <source>
        <strain evidence="13">cv. Jemalong A17</strain>
    </source>
</reference>
<dbReference type="InterPro" id="IPR006702">
    <property type="entry name" value="CASP_dom"/>
</dbReference>
<accession>A0A072UGK7</accession>
<reference evidence="12" key="4">
    <citation type="journal article" date="2018" name="Nat. Plants">
        <title>Whole-genome landscape of Medicago truncatula symbiotic genes.</title>
        <authorList>
            <person name="Pecrix Y."/>
            <person name="Gamas P."/>
            <person name="Carrere S."/>
        </authorList>
    </citation>
    <scope>NUCLEOTIDE SEQUENCE</scope>
    <source>
        <tissue evidence="12">Leaves</tissue>
    </source>
</reference>
<evidence type="ECO:0000256" key="1">
    <source>
        <dbReference type="ARBA" id="ARBA00004651"/>
    </source>
</evidence>
<evidence type="ECO:0000256" key="6">
    <source>
        <dbReference type="ARBA" id="ARBA00022989"/>
    </source>
</evidence>
<comment type="subunit">
    <text evidence="3 8">Homodimer and heterodimers.</text>
</comment>
<evidence type="ECO:0000256" key="5">
    <source>
        <dbReference type="ARBA" id="ARBA00022692"/>
    </source>
</evidence>
<dbReference type="Pfam" id="PF04535">
    <property type="entry name" value="CASP_dom"/>
    <property type="match status" value="1"/>
</dbReference>
<dbReference type="OrthoDB" id="1924823at2759"/>
<dbReference type="EnsemblPlants" id="KEH28817">
    <property type="protein sequence ID" value="KEH28817"/>
    <property type="gene ID" value="MTR_4g013270"/>
</dbReference>
<comment type="similarity">
    <text evidence="2 8">Belongs to the Casparian strip membrane proteins (CASP) family.</text>
</comment>
<evidence type="ECO:0000256" key="9">
    <source>
        <dbReference type="SAM" id="MobiDB-lite"/>
    </source>
</evidence>
<dbReference type="Gramene" id="rna20610">
    <property type="protein sequence ID" value="RHN58678.1"/>
    <property type="gene ID" value="gene20610"/>
</dbReference>
<dbReference type="GO" id="GO:0005886">
    <property type="term" value="C:plasma membrane"/>
    <property type="evidence" value="ECO:0007669"/>
    <property type="project" value="UniProtKB-SubCell"/>
</dbReference>
<evidence type="ECO:0000256" key="2">
    <source>
        <dbReference type="ARBA" id="ARBA00007651"/>
    </source>
</evidence>
<feature type="compositionally biased region" description="Low complexity" evidence="9">
    <location>
        <begin position="1"/>
        <end position="12"/>
    </location>
</feature>
<dbReference type="EMBL" id="CM001220">
    <property type="protein sequence ID" value="KEH28817.1"/>
    <property type="molecule type" value="Genomic_DNA"/>
</dbReference>
<keyword evidence="7 8" id="KW-0472">Membrane</keyword>
<evidence type="ECO:0000256" key="8">
    <source>
        <dbReference type="RuleBase" id="RU361233"/>
    </source>
</evidence>
<organism evidence="11 14">
    <name type="scientific">Medicago truncatula</name>
    <name type="common">Barrel medic</name>
    <name type="synonym">Medicago tribuloides</name>
    <dbReference type="NCBI Taxonomy" id="3880"/>
    <lineage>
        <taxon>Eukaryota</taxon>
        <taxon>Viridiplantae</taxon>
        <taxon>Streptophyta</taxon>
        <taxon>Embryophyta</taxon>
        <taxon>Tracheophyta</taxon>
        <taxon>Spermatophyta</taxon>
        <taxon>Magnoliopsida</taxon>
        <taxon>eudicotyledons</taxon>
        <taxon>Gunneridae</taxon>
        <taxon>Pentapetalae</taxon>
        <taxon>rosids</taxon>
        <taxon>fabids</taxon>
        <taxon>Fabales</taxon>
        <taxon>Fabaceae</taxon>
        <taxon>Papilionoideae</taxon>
        <taxon>50 kb inversion clade</taxon>
        <taxon>NPAAA clade</taxon>
        <taxon>Hologalegina</taxon>
        <taxon>IRL clade</taxon>
        <taxon>Trifolieae</taxon>
        <taxon>Medicago</taxon>
    </lineage>
</organism>
<name>A0A072UGK7_MEDTR</name>
<dbReference type="Proteomes" id="UP000002051">
    <property type="component" value="Chromosome 4"/>
</dbReference>
<evidence type="ECO:0000256" key="7">
    <source>
        <dbReference type="ARBA" id="ARBA00023136"/>
    </source>
</evidence>
<feature type="transmembrane region" description="Helical" evidence="8">
    <location>
        <begin position="153"/>
        <end position="178"/>
    </location>
</feature>
<proteinExistence type="inferred from homology"/>
<keyword evidence="14" id="KW-1185">Reference proteome</keyword>
<evidence type="ECO:0000313" key="12">
    <source>
        <dbReference type="EMBL" id="RHN58678.1"/>
    </source>
</evidence>
<reference evidence="11 14" key="1">
    <citation type="journal article" date="2011" name="Nature">
        <title>The Medicago genome provides insight into the evolution of rhizobial symbioses.</title>
        <authorList>
            <person name="Young N.D."/>
            <person name="Debelle F."/>
            <person name="Oldroyd G.E."/>
            <person name="Geurts R."/>
            <person name="Cannon S.B."/>
            <person name="Udvardi M.K."/>
            <person name="Benedito V.A."/>
            <person name="Mayer K.F."/>
            <person name="Gouzy J."/>
            <person name="Schoof H."/>
            <person name="Van de Peer Y."/>
            <person name="Proost S."/>
            <person name="Cook D.R."/>
            <person name="Meyers B.C."/>
            <person name="Spannagl M."/>
            <person name="Cheung F."/>
            <person name="De Mita S."/>
            <person name="Krishnakumar V."/>
            <person name="Gundlach H."/>
            <person name="Zhou S."/>
            <person name="Mudge J."/>
            <person name="Bharti A.K."/>
            <person name="Murray J.D."/>
            <person name="Naoumkina M.A."/>
            <person name="Rosen B."/>
            <person name="Silverstein K.A."/>
            <person name="Tang H."/>
            <person name="Rombauts S."/>
            <person name="Zhao P.X."/>
            <person name="Zhou P."/>
            <person name="Barbe V."/>
            <person name="Bardou P."/>
            <person name="Bechner M."/>
            <person name="Bellec A."/>
            <person name="Berger A."/>
            <person name="Berges H."/>
            <person name="Bidwell S."/>
            <person name="Bisseling T."/>
            <person name="Choisne N."/>
            <person name="Couloux A."/>
            <person name="Denny R."/>
            <person name="Deshpande S."/>
            <person name="Dai X."/>
            <person name="Doyle J.J."/>
            <person name="Dudez A.M."/>
            <person name="Farmer A.D."/>
            <person name="Fouteau S."/>
            <person name="Franken C."/>
            <person name="Gibelin C."/>
            <person name="Gish J."/>
            <person name="Goldstein S."/>
            <person name="Gonzalez A.J."/>
            <person name="Green P.J."/>
            <person name="Hallab A."/>
            <person name="Hartog M."/>
            <person name="Hua A."/>
            <person name="Humphray S.J."/>
            <person name="Jeong D.H."/>
            <person name="Jing Y."/>
            <person name="Jocker A."/>
            <person name="Kenton S.M."/>
            <person name="Kim D.J."/>
            <person name="Klee K."/>
            <person name="Lai H."/>
            <person name="Lang C."/>
            <person name="Lin S."/>
            <person name="Macmil S.L."/>
            <person name="Magdelenat G."/>
            <person name="Matthews L."/>
            <person name="McCorrison J."/>
            <person name="Monaghan E.L."/>
            <person name="Mun J.H."/>
            <person name="Najar F.Z."/>
            <person name="Nicholson C."/>
            <person name="Noirot C."/>
            <person name="O'Bleness M."/>
            <person name="Paule C.R."/>
            <person name="Poulain J."/>
            <person name="Prion F."/>
            <person name="Qin B."/>
            <person name="Qu C."/>
            <person name="Retzel E.F."/>
            <person name="Riddle C."/>
            <person name="Sallet E."/>
            <person name="Samain S."/>
            <person name="Samson N."/>
            <person name="Sanders I."/>
            <person name="Saurat O."/>
            <person name="Scarpelli C."/>
            <person name="Schiex T."/>
            <person name="Segurens B."/>
            <person name="Severin A.J."/>
            <person name="Sherrier D.J."/>
            <person name="Shi R."/>
            <person name="Sims S."/>
            <person name="Singer S.R."/>
            <person name="Sinharoy S."/>
            <person name="Sterck L."/>
            <person name="Viollet A."/>
            <person name="Wang B.B."/>
            <person name="Wang K."/>
            <person name="Wang M."/>
            <person name="Wang X."/>
            <person name="Warfsmann J."/>
            <person name="Weissenbach J."/>
            <person name="White D.D."/>
            <person name="White J.D."/>
            <person name="Wiley G.B."/>
            <person name="Wincker P."/>
            <person name="Xing Y."/>
            <person name="Yang L."/>
            <person name="Yao Z."/>
            <person name="Ying F."/>
            <person name="Zhai J."/>
            <person name="Zhou L."/>
            <person name="Zuber A."/>
            <person name="Denarie J."/>
            <person name="Dixon R.A."/>
            <person name="May G.D."/>
            <person name="Schwartz D.C."/>
            <person name="Rogers J."/>
            <person name="Quetier F."/>
            <person name="Town C.D."/>
            <person name="Roe B.A."/>
        </authorList>
    </citation>
    <scope>NUCLEOTIDE SEQUENCE [LARGE SCALE GENOMIC DNA]</scope>
    <source>
        <strain evidence="11">A17</strain>
        <strain evidence="13 14">cv. Jemalong A17</strain>
    </source>
</reference>
<keyword evidence="6 8" id="KW-1133">Transmembrane helix</keyword>
<sequence length="187" mass="20843">MLNSYNNNNNNSEVNIDMNPESASSGTSYGILQRWKREDSLKRASLGLRGVTLFFSLTSFLLMASNKHGYGENFDHYQEYRYLLVVAFFTSIYTGSQVYRQIHELITGNNIFRPTTAAVIDFVGDQVIAYLLISSASTAVPLTDRMRENDDDAFTDASAATITMSFFAFTFLALSAIISGYKLSALT</sequence>
<keyword evidence="4 8" id="KW-1003">Cell membrane</keyword>
<dbReference type="KEGG" id="mtr:25491421"/>
<evidence type="ECO:0000256" key="4">
    <source>
        <dbReference type="ARBA" id="ARBA00022475"/>
    </source>
</evidence>
<feature type="transmembrane region" description="Helical" evidence="8">
    <location>
        <begin position="111"/>
        <end position="133"/>
    </location>
</feature>
<gene>
    <name evidence="13" type="primary">25491421</name>
    <name evidence="11" type="ordered locus">MTR_4g013270</name>
    <name evidence="12" type="ORF">MtrunA17_Chr4g0004941</name>
</gene>
<evidence type="ECO:0000313" key="13">
    <source>
        <dbReference type="EnsemblPlants" id="KEH28817"/>
    </source>
</evidence>
<dbReference type="Proteomes" id="UP000265566">
    <property type="component" value="Chromosome 4"/>
</dbReference>
<evidence type="ECO:0000259" key="10">
    <source>
        <dbReference type="Pfam" id="PF04535"/>
    </source>
</evidence>
<feature type="region of interest" description="Disordered" evidence="9">
    <location>
        <begin position="1"/>
        <end position="21"/>
    </location>
</feature>
<dbReference type="PANTHER" id="PTHR33573">
    <property type="entry name" value="CASP-LIKE PROTEIN 4A4"/>
    <property type="match status" value="1"/>
</dbReference>
<dbReference type="HOGENOM" id="CLU_048961_4_1_1"/>
<evidence type="ECO:0000256" key="3">
    <source>
        <dbReference type="ARBA" id="ARBA00011489"/>
    </source>
</evidence>
<comment type="subcellular location">
    <subcellularLocation>
        <location evidence="1 8">Cell membrane</location>
        <topology evidence="1 8">Multi-pass membrane protein</topology>
    </subcellularLocation>
</comment>
<feature type="transmembrane region" description="Helical" evidence="8">
    <location>
        <begin position="46"/>
        <end position="65"/>
    </location>
</feature>
<reference evidence="11 14" key="2">
    <citation type="journal article" date="2014" name="BMC Genomics">
        <title>An improved genome release (version Mt4.0) for the model legume Medicago truncatula.</title>
        <authorList>
            <person name="Tang H."/>
            <person name="Krishnakumar V."/>
            <person name="Bidwell S."/>
            <person name="Rosen B."/>
            <person name="Chan A."/>
            <person name="Zhou S."/>
            <person name="Gentzbittel L."/>
            <person name="Childs K.L."/>
            <person name="Yandell M."/>
            <person name="Gundlach H."/>
            <person name="Mayer K.F."/>
            <person name="Schwartz D.C."/>
            <person name="Town C.D."/>
        </authorList>
    </citation>
    <scope>GENOME REANNOTATION</scope>
    <source>
        <strain evidence="11">A17</strain>
        <strain evidence="13 14">cv. Jemalong A17</strain>
    </source>
</reference>
<dbReference type="EMBL" id="PSQE01000004">
    <property type="protein sequence ID" value="RHN58678.1"/>
    <property type="molecule type" value="Genomic_DNA"/>
</dbReference>
<protein>
    <recommendedName>
        <fullName evidence="8">CASP-like protein</fullName>
    </recommendedName>
</protein>
<dbReference type="AlphaFoldDB" id="A0A072UGK7"/>
<dbReference type="PANTHER" id="PTHR33573:SF57">
    <property type="entry name" value="CASP-LIKE PROTEIN 4B1"/>
    <property type="match status" value="1"/>
</dbReference>
<feature type="domain" description="Casparian strip membrane protein" evidence="10">
    <location>
        <begin position="39"/>
        <end position="170"/>
    </location>
</feature>
<keyword evidence="5 8" id="KW-0812">Transmembrane</keyword>
<evidence type="ECO:0000313" key="14">
    <source>
        <dbReference type="Proteomes" id="UP000002051"/>
    </source>
</evidence>